<dbReference type="Proteomes" id="UP000304912">
    <property type="component" value="Plasmid plas12"/>
</dbReference>
<accession>A0A5B7YIM6</accession>
<evidence type="ECO:0000256" key="1">
    <source>
        <dbReference type="SAM" id="MobiDB-lite"/>
    </source>
</evidence>
<proteinExistence type="predicted"/>
<name>A0A5B7YIM6_9ALTE</name>
<dbReference type="OrthoDB" id="9835359at2"/>
<protein>
    <submittedName>
        <fullName evidence="2">Uncharacterized protein</fullName>
    </submittedName>
</protein>
<organism evidence="2 3">
    <name type="scientific">Salinimonas iocasae</name>
    <dbReference type="NCBI Taxonomy" id="2572577"/>
    <lineage>
        <taxon>Bacteria</taxon>
        <taxon>Pseudomonadati</taxon>
        <taxon>Pseudomonadota</taxon>
        <taxon>Gammaproteobacteria</taxon>
        <taxon>Alteromonadales</taxon>
        <taxon>Alteromonadaceae</taxon>
        <taxon>Alteromonas/Salinimonas group</taxon>
        <taxon>Salinimonas</taxon>
    </lineage>
</organism>
<evidence type="ECO:0000313" key="3">
    <source>
        <dbReference type="Proteomes" id="UP000304912"/>
    </source>
</evidence>
<dbReference type="AlphaFoldDB" id="A0A5B7YIM6"/>
<reference evidence="2 3" key="1">
    <citation type="submission" date="2019-04" db="EMBL/GenBank/DDBJ databases">
        <title>Salinimonas iocasae sp. nov., a halophilic bacterium isolated from the outer tube casing of tubeworms in Okinawa Trough.</title>
        <authorList>
            <person name="Zhang H."/>
            <person name="Wang H."/>
            <person name="Li C."/>
        </authorList>
    </citation>
    <scope>NUCLEOTIDE SEQUENCE [LARGE SCALE GENOMIC DNA]</scope>
    <source>
        <strain evidence="2 3">KX18D6</strain>
        <plasmid evidence="2 3">plas12</plasmid>
    </source>
</reference>
<geneLocation type="plasmid" evidence="2 3">
    <name>plas12</name>
</geneLocation>
<keyword evidence="3" id="KW-1185">Reference proteome</keyword>
<dbReference type="KEGG" id="salk:FBQ74_18010"/>
<sequence length="120" mass="13758">MWSILNRTRSSGSENLKGSSDSNDMKSALLSLISLMAAVYCHENDITLYARGNDLGYSPDFFKGESEDWARKYLVRIAFEALTVKASEYLCRWVKEVFDCAVIVGWAEYSLKRKYAQLHR</sequence>
<evidence type="ECO:0000313" key="2">
    <source>
        <dbReference type="EMBL" id="QCZ95431.1"/>
    </source>
</evidence>
<feature type="region of interest" description="Disordered" evidence="1">
    <location>
        <begin position="1"/>
        <end position="22"/>
    </location>
</feature>
<keyword evidence="2" id="KW-0614">Plasmid</keyword>
<dbReference type="EMBL" id="CP039853">
    <property type="protein sequence ID" value="QCZ95431.1"/>
    <property type="molecule type" value="Genomic_DNA"/>
</dbReference>
<gene>
    <name evidence="2" type="ORF">FBQ74_18010</name>
</gene>